<keyword evidence="2" id="KW-1185">Reference proteome</keyword>
<accession>A0ACC1NGT4</accession>
<name>A0ACC1NGT4_9HYPO</name>
<organism evidence="1 2">
    <name type="scientific">Zarea fungicola</name>
    <dbReference type="NCBI Taxonomy" id="93591"/>
    <lineage>
        <taxon>Eukaryota</taxon>
        <taxon>Fungi</taxon>
        <taxon>Dikarya</taxon>
        <taxon>Ascomycota</taxon>
        <taxon>Pezizomycotina</taxon>
        <taxon>Sordariomycetes</taxon>
        <taxon>Hypocreomycetidae</taxon>
        <taxon>Hypocreales</taxon>
        <taxon>Cordycipitaceae</taxon>
        <taxon>Zarea</taxon>
    </lineage>
</organism>
<proteinExistence type="predicted"/>
<gene>
    <name evidence="1" type="ORF">NQ176_g3763</name>
</gene>
<evidence type="ECO:0000313" key="2">
    <source>
        <dbReference type="Proteomes" id="UP001143910"/>
    </source>
</evidence>
<dbReference type="Proteomes" id="UP001143910">
    <property type="component" value="Unassembled WGS sequence"/>
</dbReference>
<reference evidence="1" key="1">
    <citation type="submission" date="2022-08" db="EMBL/GenBank/DDBJ databases">
        <title>Genome Sequence of Lecanicillium fungicola.</title>
        <authorList>
            <person name="Buettner E."/>
        </authorList>
    </citation>
    <scope>NUCLEOTIDE SEQUENCE</scope>
    <source>
        <strain evidence="1">Babe33</strain>
    </source>
</reference>
<sequence>MNIDHTGNATPVRANTPLKRCWNCREGDVKRSTLLDKDIYTIPAHRHSWHFINTSAEHFEVLSGQAQSRCSRLILNRPWFSQQPPDIARLDPFLAAHGEFTTGPEPRLVSSSHDPNDLCALLIRLSLKDDSLASMASRFAISALSFHYLGKRKEATAQYGSAIRALQASIEALDKTKAMQMMAASMLLCIYETLQFETSSTGWAVFFSGTKRVANLVTERHGTYYGEKATMIDWIFYHDVMYKFSIRHWERLSAEQNDIAAQETLVSKPSFDPLRQNIVPIIGCSLELLDLLSQIIDAVLDPRDPRFQSTAHMAATKSLEIRLQLLEQRYCGIYKPESIEAIHQVRIAQVFRQAALIYLLRLAKGEPANSERLKCIVNEALDTMGMCDFCERPWPLFVIAIEARTEDQRAVISTVLNASLKRQPYGTLALAQGMIHDAWALQDLREGEMDSLLLYGRVISRHHIPPCFT</sequence>
<dbReference type="EMBL" id="JANJQO010000365">
    <property type="protein sequence ID" value="KAJ2978545.1"/>
    <property type="molecule type" value="Genomic_DNA"/>
</dbReference>
<comment type="caution">
    <text evidence="1">The sequence shown here is derived from an EMBL/GenBank/DDBJ whole genome shotgun (WGS) entry which is preliminary data.</text>
</comment>
<protein>
    <submittedName>
        <fullName evidence="1">Uncharacterized protein</fullName>
    </submittedName>
</protein>
<evidence type="ECO:0000313" key="1">
    <source>
        <dbReference type="EMBL" id="KAJ2978545.1"/>
    </source>
</evidence>